<dbReference type="OrthoDB" id="3946635at2759"/>
<evidence type="ECO:0000313" key="4">
    <source>
        <dbReference type="EMBL" id="KAF6231696.1"/>
    </source>
</evidence>
<dbReference type="GeneID" id="59291645"/>
<dbReference type="SMART" id="SM00184">
    <property type="entry name" value="RING"/>
    <property type="match status" value="1"/>
</dbReference>
<feature type="domain" description="RING-type" evidence="3">
    <location>
        <begin position="81"/>
        <end position="130"/>
    </location>
</feature>
<accession>A0A8H6FND8</accession>
<evidence type="ECO:0000256" key="2">
    <source>
        <dbReference type="SAM" id="MobiDB-lite"/>
    </source>
</evidence>
<comment type="caution">
    <text evidence="4">The sequence shown here is derived from an EMBL/GenBank/DDBJ whole genome shotgun (WGS) entry which is preliminary data.</text>
</comment>
<gene>
    <name evidence="4" type="ORF">HO173_009998</name>
</gene>
<feature type="region of interest" description="Disordered" evidence="2">
    <location>
        <begin position="263"/>
        <end position="310"/>
    </location>
</feature>
<dbReference type="GO" id="GO:0006511">
    <property type="term" value="P:ubiquitin-dependent protein catabolic process"/>
    <property type="evidence" value="ECO:0007669"/>
    <property type="project" value="TreeGrafter"/>
</dbReference>
<feature type="region of interest" description="Disordered" evidence="2">
    <location>
        <begin position="215"/>
        <end position="243"/>
    </location>
</feature>
<sequence length="310" mass="34737">MEEDDLNTWGHLRRVEFQRIRIPDLTGESTDSSTEVEIPFTTVPDFSSRHPWQFSTTAAFEFLRHLPLISVSTLPEDTPACDICFEPYMSGEDPEKPTRLPCQHVLGRKCIGKWILPRDTRPNTTCPVCRSELFSDERFKPTLFSPPDEGDVADWVRETTLSYEGDPNAEERMELLVQELQRVGSVLDREPTSSTAEVMRSALNQHDEVMRRLEGRLAGHRNRERLAQDGGEPLRPSDRAEVDSLQRRLPHLHEISQELHAVAERMLAERQEDAEETATAGDGVGGDGDSQEDAEETATAGDGVGGDGDS</sequence>
<keyword evidence="1" id="KW-0862">Zinc</keyword>
<dbReference type="GO" id="GO:0008270">
    <property type="term" value="F:zinc ion binding"/>
    <property type="evidence" value="ECO:0007669"/>
    <property type="project" value="UniProtKB-KW"/>
</dbReference>
<dbReference type="AlphaFoldDB" id="A0A8H6FND8"/>
<name>A0A8H6FND8_9LECA</name>
<evidence type="ECO:0000259" key="3">
    <source>
        <dbReference type="PROSITE" id="PS50089"/>
    </source>
</evidence>
<evidence type="ECO:0000256" key="1">
    <source>
        <dbReference type="PROSITE-ProRule" id="PRU00175"/>
    </source>
</evidence>
<dbReference type="InterPro" id="IPR013083">
    <property type="entry name" value="Znf_RING/FYVE/PHD"/>
</dbReference>
<keyword evidence="1" id="KW-0479">Metal-binding</keyword>
<keyword evidence="1" id="KW-0863">Zinc-finger</keyword>
<dbReference type="PANTHER" id="PTHR22765">
    <property type="entry name" value="RING FINGER AND PROTEASE ASSOCIATED DOMAIN-CONTAINING"/>
    <property type="match status" value="1"/>
</dbReference>
<dbReference type="SUPFAM" id="SSF57850">
    <property type="entry name" value="RING/U-box"/>
    <property type="match status" value="1"/>
</dbReference>
<dbReference type="GO" id="GO:0061630">
    <property type="term" value="F:ubiquitin protein ligase activity"/>
    <property type="evidence" value="ECO:0007669"/>
    <property type="project" value="TreeGrafter"/>
</dbReference>
<dbReference type="EMBL" id="JACCJC010000054">
    <property type="protein sequence ID" value="KAF6231696.1"/>
    <property type="molecule type" value="Genomic_DNA"/>
</dbReference>
<dbReference type="InterPro" id="IPR051826">
    <property type="entry name" value="E3_ubiquitin-ligase_domain"/>
</dbReference>
<dbReference type="RefSeq" id="XP_037161128.1">
    <property type="nucleotide sequence ID" value="XM_037311884.1"/>
</dbReference>
<dbReference type="Proteomes" id="UP000578531">
    <property type="component" value="Unassembled WGS sequence"/>
</dbReference>
<dbReference type="Pfam" id="PF13639">
    <property type="entry name" value="zf-RING_2"/>
    <property type="match status" value="1"/>
</dbReference>
<keyword evidence="5" id="KW-1185">Reference proteome</keyword>
<evidence type="ECO:0000313" key="5">
    <source>
        <dbReference type="Proteomes" id="UP000578531"/>
    </source>
</evidence>
<proteinExistence type="predicted"/>
<dbReference type="InterPro" id="IPR001841">
    <property type="entry name" value="Znf_RING"/>
</dbReference>
<dbReference type="PANTHER" id="PTHR22765:SF434">
    <property type="entry name" value="GB|AAD18119.1-RELATED"/>
    <property type="match status" value="1"/>
</dbReference>
<dbReference type="PROSITE" id="PS50089">
    <property type="entry name" value="ZF_RING_2"/>
    <property type="match status" value="1"/>
</dbReference>
<organism evidence="4 5">
    <name type="scientific">Letharia columbiana</name>
    <dbReference type="NCBI Taxonomy" id="112416"/>
    <lineage>
        <taxon>Eukaryota</taxon>
        <taxon>Fungi</taxon>
        <taxon>Dikarya</taxon>
        <taxon>Ascomycota</taxon>
        <taxon>Pezizomycotina</taxon>
        <taxon>Lecanoromycetes</taxon>
        <taxon>OSLEUM clade</taxon>
        <taxon>Lecanoromycetidae</taxon>
        <taxon>Lecanorales</taxon>
        <taxon>Lecanorineae</taxon>
        <taxon>Parmeliaceae</taxon>
        <taxon>Letharia</taxon>
    </lineage>
</organism>
<dbReference type="Gene3D" id="3.30.40.10">
    <property type="entry name" value="Zinc/RING finger domain, C3HC4 (zinc finger)"/>
    <property type="match status" value="1"/>
</dbReference>
<protein>
    <recommendedName>
        <fullName evidence="3">RING-type domain-containing protein</fullName>
    </recommendedName>
</protein>
<reference evidence="4 5" key="1">
    <citation type="journal article" date="2020" name="Genomics">
        <title>Complete, high-quality genomes from long-read metagenomic sequencing of two wolf lichen thalli reveals enigmatic genome architecture.</title>
        <authorList>
            <person name="McKenzie S.K."/>
            <person name="Walston R.F."/>
            <person name="Allen J.L."/>
        </authorList>
    </citation>
    <scope>NUCLEOTIDE SEQUENCE [LARGE SCALE GENOMIC DNA]</scope>
    <source>
        <strain evidence="4">WasteWater2</strain>
    </source>
</reference>